<evidence type="ECO:0000313" key="2">
    <source>
        <dbReference type="EMBL" id="GFT76403.1"/>
    </source>
</evidence>
<feature type="region of interest" description="Disordered" evidence="1">
    <location>
        <begin position="34"/>
        <end position="79"/>
    </location>
</feature>
<evidence type="ECO:0000313" key="3">
    <source>
        <dbReference type="Proteomes" id="UP000887013"/>
    </source>
</evidence>
<dbReference type="EMBL" id="BMAW01071072">
    <property type="protein sequence ID" value="GFT76403.1"/>
    <property type="molecule type" value="Genomic_DNA"/>
</dbReference>
<comment type="caution">
    <text evidence="2">The sequence shown here is derived from an EMBL/GenBank/DDBJ whole genome shotgun (WGS) entry which is preliminary data.</text>
</comment>
<name>A0A8X6PQF4_NEPPI</name>
<proteinExistence type="predicted"/>
<protein>
    <submittedName>
        <fullName evidence="2">Uncharacterized protein</fullName>
    </submittedName>
</protein>
<accession>A0A8X6PQF4</accession>
<organism evidence="2 3">
    <name type="scientific">Nephila pilipes</name>
    <name type="common">Giant wood spider</name>
    <name type="synonym">Nephila maculata</name>
    <dbReference type="NCBI Taxonomy" id="299642"/>
    <lineage>
        <taxon>Eukaryota</taxon>
        <taxon>Metazoa</taxon>
        <taxon>Ecdysozoa</taxon>
        <taxon>Arthropoda</taxon>
        <taxon>Chelicerata</taxon>
        <taxon>Arachnida</taxon>
        <taxon>Araneae</taxon>
        <taxon>Araneomorphae</taxon>
        <taxon>Entelegynae</taxon>
        <taxon>Araneoidea</taxon>
        <taxon>Nephilidae</taxon>
        <taxon>Nephila</taxon>
    </lineage>
</organism>
<sequence length="79" mass="8942">MQHTTFSTVARNISAFVRLTWKIILSFEEGRTSGLDMNETKPHWMTHGGIPPPQSSVKRDEINASRRNRRGSAIDETGM</sequence>
<keyword evidence="3" id="KW-1185">Reference proteome</keyword>
<dbReference type="AlphaFoldDB" id="A0A8X6PQF4"/>
<evidence type="ECO:0000256" key="1">
    <source>
        <dbReference type="SAM" id="MobiDB-lite"/>
    </source>
</evidence>
<reference evidence="2" key="1">
    <citation type="submission" date="2020-08" db="EMBL/GenBank/DDBJ databases">
        <title>Multicomponent nature underlies the extraordinary mechanical properties of spider dragline silk.</title>
        <authorList>
            <person name="Kono N."/>
            <person name="Nakamura H."/>
            <person name="Mori M."/>
            <person name="Yoshida Y."/>
            <person name="Ohtoshi R."/>
            <person name="Malay A.D."/>
            <person name="Moran D.A.P."/>
            <person name="Tomita M."/>
            <person name="Numata K."/>
            <person name="Arakawa K."/>
        </authorList>
    </citation>
    <scope>NUCLEOTIDE SEQUENCE</scope>
</reference>
<gene>
    <name evidence="2" type="ORF">NPIL_465921</name>
</gene>
<dbReference type="Proteomes" id="UP000887013">
    <property type="component" value="Unassembled WGS sequence"/>
</dbReference>